<dbReference type="PRINTS" id="PR00605">
    <property type="entry name" value="CYTCHROMECIC"/>
</dbReference>
<dbReference type="Gene3D" id="1.10.760.10">
    <property type="entry name" value="Cytochrome c-like domain"/>
    <property type="match status" value="1"/>
</dbReference>
<dbReference type="SUPFAM" id="SSF46626">
    <property type="entry name" value="Cytochrome c"/>
    <property type="match status" value="1"/>
</dbReference>
<keyword evidence="1" id="KW-0813">Transport</keyword>
<dbReference type="PROSITE" id="PS51007">
    <property type="entry name" value="CYTC"/>
    <property type="match status" value="1"/>
</dbReference>
<accession>A0A286CWF0</accession>
<dbReference type="SUPFAM" id="SSF50952">
    <property type="entry name" value="Soluble quinoprotein glucose dehydrogenase"/>
    <property type="match status" value="1"/>
</dbReference>
<dbReference type="PANTHER" id="PTHR19328:SF75">
    <property type="entry name" value="ALDOSE SUGAR DEHYDROGENASE YLII"/>
    <property type="match status" value="1"/>
</dbReference>
<dbReference type="GO" id="GO:0009055">
    <property type="term" value="F:electron transfer activity"/>
    <property type="evidence" value="ECO:0007669"/>
    <property type="project" value="InterPro"/>
</dbReference>
<reference evidence="9 10" key="1">
    <citation type="submission" date="2017-09" db="EMBL/GenBank/DDBJ databases">
        <authorList>
            <person name="Ehlers B."/>
            <person name="Leendertz F.H."/>
        </authorList>
    </citation>
    <scope>NUCLEOTIDE SEQUENCE [LARGE SCALE GENOMIC DNA]</scope>
    <source>
        <strain evidence="9 10">CGMCC 1.10978</strain>
    </source>
</reference>
<dbReference type="RefSeq" id="WP_097120100.1">
    <property type="nucleotide sequence ID" value="NZ_OCND01000001.1"/>
</dbReference>
<dbReference type="Proteomes" id="UP000219374">
    <property type="component" value="Unassembled WGS sequence"/>
</dbReference>
<feature type="signal peptide" evidence="7">
    <location>
        <begin position="1"/>
        <end position="25"/>
    </location>
</feature>
<gene>
    <name evidence="9" type="ORF">SAMN06296416_101297</name>
</gene>
<dbReference type="Pfam" id="PF13442">
    <property type="entry name" value="Cytochrome_CBB3"/>
    <property type="match status" value="1"/>
</dbReference>
<dbReference type="PROSITE" id="PS51009">
    <property type="entry name" value="CYTCII"/>
    <property type="match status" value="1"/>
</dbReference>
<evidence type="ECO:0000313" key="10">
    <source>
        <dbReference type="Proteomes" id="UP000219374"/>
    </source>
</evidence>
<dbReference type="AlphaFoldDB" id="A0A286CWF0"/>
<proteinExistence type="predicted"/>
<evidence type="ECO:0000256" key="2">
    <source>
        <dbReference type="ARBA" id="ARBA00022617"/>
    </source>
</evidence>
<dbReference type="OrthoDB" id="9770043at2"/>
<dbReference type="PANTHER" id="PTHR19328">
    <property type="entry name" value="HEDGEHOG-INTERACTING PROTEIN"/>
    <property type="match status" value="1"/>
</dbReference>
<dbReference type="EMBL" id="OCND01000001">
    <property type="protein sequence ID" value="SOD50717.1"/>
    <property type="molecule type" value="Genomic_DNA"/>
</dbReference>
<feature type="domain" description="Cytochrome c" evidence="8">
    <location>
        <begin position="29"/>
        <end position="109"/>
    </location>
</feature>
<dbReference type="InterPro" id="IPR036909">
    <property type="entry name" value="Cyt_c-like_dom_sf"/>
</dbReference>
<dbReference type="Gene3D" id="2.120.10.30">
    <property type="entry name" value="TolB, C-terminal domain"/>
    <property type="match status" value="1"/>
</dbReference>
<protein>
    <submittedName>
        <fullName evidence="9">Glucose/arabinose dehydrogenase, beta-propeller fold</fullName>
    </submittedName>
</protein>
<evidence type="ECO:0000256" key="5">
    <source>
        <dbReference type="ARBA" id="ARBA00023004"/>
    </source>
</evidence>
<dbReference type="InterPro" id="IPR002321">
    <property type="entry name" value="Cyt_c_II"/>
</dbReference>
<dbReference type="InterPro" id="IPR006311">
    <property type="entry name" value="TAT_signal"/>
</dbReference>
<dbReference type="PROSITE" id="PS51318">
    <property type="entry name" value="TAT"/>
    <property type="match status" value="1"/>
</dbReference>
<dbReference type="InterPro" id="IPR008168">
    <property type="entry name" value="Cyt_C_IC"/>
</dbReference>
<evidence type="ECO:0000313" key="9">
    <source>
        <dbReference type="EMBL" id="SOD50717.1"/>
    </source>
</evidence>
<dbReference type="InterPro" id="IPR009056">
    <property type="entry name" value="Cyt_c-like_dom"/>
</dbReference>
<keyword evidence="10" id="KW-1185">Reference proteome</keyword>
<keyword evidence="5 6" id="KW-0408">Iron</keyword>
<name>A0A286CWF0_9GAMM</name>
<dbReference type="GO" id="GO:0020037">
    <property type="term" value="F:heme binding"/>
    <property type="evidence" value="ECO:0007669"/>
    <property type="project" value="InterPro"/>
</dbReference>
<dbReference type="InterPro" id="IPR011042">
    <property type="entry name" value="6-blade_b-propeller_TolB-like"/>
</dbReference>
<evidence type="ECO:0000256" key="6">
    <source>
        <dbReference type="PROSITE-ProRule" id="PRU00433"/>
    </source>
</evidence>
<dbReference type="InterPro" id="IPR011041">
    <property type="entry name" value="Quinoprot_gluc/sorb_DH_b-prop"/>
</dbReference>
<evidence type="ECO:0000256" key="7">
    <source>
        <dbReference type="SAM" id="SignalP"/>
    </source>
</evidence>
<dbReference type="Pfam" id="PF07995">
    <property type="entry name" value="GSDH"/>
    <property type="match status" value="1"/>
</dbReference>
<evidence type="ECO:0000256" key="4">
    <source>
        <dbReference type="ARBA" id="ARBA00022982"/>
    </source>
</evidence>
<keyword evidence="2 6" id="KW-0349">Heme</keyword>
<organism evidence="9 10">
    <name type="scientific">Pseudoxanthomonas wuyuanensis</name>
    <dbReference type="NCBI Taxonomy" id="1073196"/>
    <lineage>
        <taxon>Bacteria</taxon>
        <taxon>Pseudomonadati</taxon>
        <taxon>Pseudomonadota</taxon>
        <taxon>Gammaproteobacteria</taxon>
        <taxon>Lysobacterales</taxon>
        <taxon>Lysobacteraceae</taxon>
        <taxon>Pseudoxanthomonas</taxon>
    </lineage>
</organism>
<sequence>MSGFRTRTIALAAAAALALAVAAAAAPAAAQTAASALYQRNCASCHGAERQGTGLGPPLSTRTYRYGGGREDLARIIGNGIASQGMPAFGETLSAEEIQALAEFLPARQGEPQPDPEQVQAEADAKPRQFDAVPGVVDTLDYAVRAELFADGLETVWAIAFMDANTALVSERPGRLRIVRNGVLQPQPVTGTPQVHVSTHIWNQGGLLDIALDPDYGNNGWIYLSYSHLLERTGPEGKPLAMTRVVRGRIRGNAWVDQQVLFEADPSAYGEPFWHYGGRMVFDREGRLYFSIGDRGVQELAREPGRPTGKVHRIMADGSVPADNPFRGRDDALASVYSLGHRNPQGMAVEPSSGRIWATEHGPRGGDELNIIERGADYGWPVVSHGINYDGTVLTPDTHAEGIKQPVHYWRPSIGVSGLTFYRGNEFPLWQGKLLVTGLAPRDLRLLTLDGDRVQHEEIVFRAEGRPYEPVVGPDGAIYLVTDNPGQILRLTAQQERRQ</sequence>
<keyword evidence="4" id="KW-0249">Electron transport</keyword>
<keyword evidence="7" id="KW-0732">Signal</keyword>
<keyword evidence="3 6" id="KW-0479">Metal-binding</keyword>
<dbReference type="InterPro" id="IPR012938">
    <property type="entry name" value="Glc/Sorbosone_DH"/>
</dbReference>
<feature type="chain" id="PRO_5012425282" evidence="7">
    <location>
        <begin position="26"/>
        <end position="499"/>
    </location>
</feature>
<dbReference type="GO" id="GO:0005506">
    <property type="term" value="F:iron ion binding"/>
    <property type="evidence" value="ECO:0007669"/>
    <property type="project" value="InterPro"/>
</dbReference>
<evidence type="ECO:0000256" key="3">
    <source>
        <dbReference type="ARBA" id="ARBA00022723"/>
    </source>
</evidence>
<evidence type="ECO:0000259" key="8">
    <source>
        <dbReference type="PROSITE" id="PS51007"/>
    </source>
</evidence>
<evidence type="ECO:0000256" key="1">
    <source>
        <dbReference type="ARBA" id="ARBA00022448"/>
    </source>
</evidence>